<dbReference type="PANTHER" id="PTHR12084">
    <property type="entry name" value="NUCLEAR PORE GLYCOPROTEIN P62-RELATED"/>
    <property type="match status" value="1"/>
</dbReference>
<dbReference type="GO" id="GO:0051028">
    <property type="term" value="P:mRNA transport"/>
    <property type="evidence" value="ECO:0007669"/>
    <property type="project" value="UniProtKB-KW"/>
</dbReference>
<dbReference type="FunCoup" id="A0A7R8YL00">
    <property type="interactions" value="159"/>
</dbReference>
<dbReference type="Pfam" id="PF05064">
    <property type="entry name" value="Nsp1_C"/>
    <property type="match status" value="1"/>
</dbReference>
<evidence type="ECO:0000256" key="1">
    <source>
        <dbReference type="ARBA" id="ARBA00004567"/>
    </source>
</evidence>
<organism evidence="12 13">
    <name type="scientific">Hermetia illucens</name>
    <name type="common">Black soldier fly</name>
    <dbReference type="NCBI Taxonomy" id="343691"/>
    <lineage>
        <taxon>Eukaryota</taxon>
        <taxon>Metazoa</taxon>
        <taxon>Ecdysozoa</taxon>
        <taxon>Arthropoda</taxon>
        <taxon>Hexapoda</taxon>
        <taxon>Insecta</taxon>
        <taxon>Pterygota</taxon>
        <taxon>Neoptera</taxon>
        <taxon>Endopterygota</taxon>
        <taxon>Diptera</taxon>
        <taxon>Brachycera</taxon>
        <taxon>Stratiomyomorpha</taxon>
        <taxon>Stratiomyidae</taxon>
        <taxon>Hermetiinae</taxon>
        <taxon>Hermetia</taxon>
    </lineage>
</organism>
<comment type="subcellular location">
    <subcellularLocation>
        <location evidence="1">Nucleus</location>
        <location evidence="1">Nuclear pore complex</location>
    </subcellularLocation>
</comment>
<keyword evidence="9" id="KW-0175">Coiled coil</keyword>
<keyword evidence="4" id="KW-0509">mRNA transport</keyword>
<dbReference type="GO" id="GO:0005543">
    <property type="term" value="F:phospholipid binding"/>
    <property type="evidence" value="ECO:0007669"/>
    <property type="project" value="TreeGrafter"/>
</dbReference>
<evidence type="ECO:0000313" key="13">
    <source>
        <dbReference type="Proteomes" id="UP000594454"/>
    </source>
</evidence>
<dbReference type="GO" id="GO:0044613">
    <property type="term" value="C:nuclear pore central transport channel"/>
    <property type="evidence" value="ECO:0007669"/>
    <property type="project" value="TreeGrafter"/>
</dbReference>
<evidence type="ECO:0000256" key="7">
    <source>
        <dbReference type="ARBA" id="ARBA00023132"/>
    </source>
</evidence>
<evidence type="ECO:0000259" key="11">
    <source>
        <dbReference type="Pfam" id="PF05064"/>
    </source>
</evidence>
<evidence type="ECO:0000256" key="3">
    <source>
        <dbReference type="ARBA" id="ARBA00022448"/>
    </source>
</evidence>
<feature type="compositionally biased region" description="Low complexity" evidence="10">
    <location>
        <begin position="59"/>
        <end position="79"/>
    </location>
</feature>
<evidence type="ECO:0000256" key="9">
    <source>
        <dbReference type="SAM" id="Coils"/>
    </source>
</evidence>
<evidence type="ECO:0000313" key="12">
    <source>
        <dbReference type="EMBL" id="CAD7076968.1"/>
    </source>
</evidence>
<evidence type="ECO:0000256" key="5">
    <source>
        <dbReference type="ARBA" id="ARBA00022927"/>
    </source>
</evidence>
<sequence length="324" mass="34970">MNFGNLNTSAPSGFSFGAPITSTAAQGATSFGSTGGGDAGAAKLPEPAKQPAKLGGFSLGSLPAATSTSTLTTTSTPAPISFGSQPTLKLGATTTTAAATTASTTEAPKPAGAVTSLTSATKTTDSTPATQSSQLNFSQLEEYINKWTLELEEQEKNFTNQATQINAWDKLLIANNDKIVALNDAVQKVKADQTTLEQELEFIATQHAELEESIAPLQKEFMNMPQVDIERTQTYLMVENLDTQLKQMSEDLKEVIDYLNEANKVQDNNDPIVQIGKILNAHMSSLQWIESTSSSVTQQLEEISKMHDSLRRDSERSFRLTYYE</sequence>
<dbReference type="GO" id="GO:0017056">
    <property type="term" value="F:structural constituent of nuclear pore"/>
    <property type="evidence" value="ECO:0007669"/>
    <property type="project" value="InterPro"/>
</dbReference>
<dbReference type="InterPro" id="IPR007758">
    <property type="entry name" value="Nucleoporin_NSP1_C"/>
</dbReference>
<dbReference type="EMBL" id="LR899009">
    <property type="protein sequence ID" value="CAD7076968.1"/>
    <property type="molecule type" value="Genomic_DNA"/>
</dbReference>
<dbReference type="OMA" id="TEMHRRE"/>
<dbReference type="InParanoid" id="A0A7R8YL00"/>
<evidence type="ECO:0000256" key="6">
    <source>
        <dbReference type="ARBA" id="ARBA00023010"/>
    </source>
</evidence>
<dbReference type="GO" id="GO:0006405">
    <property type="term" value="P:RNA export from nucleus"/>
    <property type="evidence" value="ECO:0007669"/>
    <property type="project" value="TreeGrafter"/>
</dbReference>
<keyword evidence="8" id="KW-0539">Nucleus</keyword>
<keyword evidence="7" id="KW-0906">Nuclear pore complex</keyword>
<dbReference type="FunFam" id="1.20.5.170:FF:000040">
    <property type="entry name" value="Nuclear pore glycoprotein p62"/>
    <property type="match status" value="1"/>
</dbReference>
<evidence type="ECO:0000256" key="4">
    <source>
        <dbReference type="ARBA" id="ARBA00022816"/>
    </source>
</evidence>
<evidence type="ECO:0000256" key="2">
    <source>
        <dbReference type="ARBA" id="ARBA00005911"/>
    </source>
</evidence>
<evidence type="ECO:0000256" key="8">
    <source>
        <dbReference type="ARBA" id="ARBA00023242"/>
    </source>
</evidence>
<keyword evidence="13" id="KW-1185">Reference proteome</keyword>
<accession>A0A7R8YL00</accession>
<feature type="compositionally biased region" description="Low complexity" evidence="10">
    <location>
        <begin position="92"/>
        <end position="107"/>
    </location>
</feature>
<protein>
    <recommendedName>
        <fullName evidence="11">Nucleoporin NSP1-like C-terminal domain-containing protein</fullName>
    </recommendedName>
</protein>
<reference evidence="12 13" key="1">
    <citation type="submission" date="2020-11" db="EMBL/GenBank/DDBJ databases">
        <authorList>
            <person name="Wallbank WR R."/>
            <person name="Pardo Diaz C."/>
            <person name="Kozak K."/>
            <person name="Martin S."/>
            <person name="Jiggins C."/>
            <person name="Moest M."/>
            <person name="Warren A I."/>
            <person name="Generalovic N T."/>
            <person name="Byers J.R.P. K."/>
            <person name="Montejo-Kovacevich G."/>
            <person name="Yen C E."/>
        </authorList>
    </citation>
    <scope>NUCLEOTIDE SEQUENCE [LARGE SCALE GENOMIC DNA]</scope>
</reference>
<dbReference type="InterPro" id="IPR026010">
    <property type="entry name" value="NSP1/NUP62"/>
</dbReference>
<comment type="similarity">
    <text evidence="2">Belongs to the nucleoporin NSP1/NUP62 family.</text>
</comment>
<name>A0A7R8YL00_HERIL</name>
<dbReference type="AlphaFoldDB" id="A0A7R8YL00"/>
<dbReference type="Proteomes" id="UP000594454">
    <property type="component" value="Chromosome 1"/>
</dbReference>
<dbReference type="Gene3D" id="1.20.5.170">
    <property type="match status" value="1"/>
</dbReference>
<keyword evidence="3" id="KW-0813">Transport</keyword>
<gene>
    <name evidence="12" type="ORF">HERILL_LOCUS347</name>
</gene>
<feature type="domain" description="Nucleoporin NSP1-like C-terminal" evidence="11">
    <location>
        <begin position="126"/>
        <end position="223"/>
    </location>
</feature>
<keyword evidence="5" id="KW-0653">Protein transport</keyword>
<keyword evidence="6" id="KW-0811">Translocation</keyword>
<feature type="region of interest" description="Disordered" evidence="10">
    <location>
        <begin position="25"/>
        <end position="114"/>
    </location>
</feature>
<feature type="coiled-coil region" evidence="9">
    <location>
        <begin position="137"/>
        <end position="213"/>
    </location>
</feature>
<evidence type="ECO:0000256" key="10">
    <source>
        <dbReference type="SAM" id="MobiDB-lite"/>
    </source>
</evidence>
<dbReference type="OrthoDB" id="344345at2759"/>
<dbReference type="PANTHER" id="PTHR12084:SF0">
    <property type="entry name" value="NUCLEAR PORE GLYCOPROTEIN P62"/>
    <property type="match status" value="1"/>
</dbReference>
<dbReference type="GO" id="GO:0006606">
    <property type="term" value="P:protein import into nucleus"/>
    <property type="evidence" value="ECO:0007669"/>
    <property type="project" value="TreeGrafter"/>
</dbReference>
<proteinExistence type="inferred from homology"/>